<keyword evidence="1" id="KW-0479">Metal-binding</keyword>
<feature type="compositionally biased region" description="Basic and acidic residues" evidence="2">
    <location>
        <begin position="278"/>
        <end position="289"/>
    </location>
</feature>
<evidence type="ECO:0000256" key="2">
    <source>
        <dbReference type="SAM" id="MobiDB-lite"/>
    </source>
</evidence>
<dbReference type="SUPFAM" id="SSF57756">
    <property type="entry name" value="Retrovirus zinc finger-like domains"/>
    <property type="match status" value="1"/>
</dbReference>
<dbReference type="Proteomes" id="UP001345691">
    <property type="component" value="Unassembled WGS sequence"/>
</dbReference>
<proteinExistence type="predicted"/>
<keyword evidence="1" id="KW-0863">Zinc-finger</keyword>
<evidence type="ECO:0000256" key="1">
    <source>
        <dbReference type="PROSITE-ProRule" id="PRU00047"/>
    </source>
</evidence>
<evidence type="ECO:0000313" key="5">
    <source>
        <dbReference type="Proteomes" id="UP001345691"/>
    </source>
</evidence>
<feature type="region of interest" description="Disordered" evidence="2">
    <location>
        <begin position="256"/>
        <end position="310"/>
    </location>
</feature>
<dbReference type="InterPro" id="IPR001878">
    <property type="entry name" value="Znf_CCHC"/>
</dbReference>
<sequence>MTPHCAHCQIWLPPSSVACYQCGRRLQYQPSNGQVGASAQSTISQIPFPSTQYQPISGQYGPSAQSNFPQTSFPSAQFQFNPNNSYANFGAGQPQSASQLAPNAITQGPPVASNPWQNVLSQESNPFVIPNYGQQPSVQAQQHPYPAQLPSFAPMQGSSAFFAPDFGRQPLLQPQQNPFLVSALVPSVAQAQAPAQGSAHQFVRPASADGEARMMQMMQTFQAEQDRKMEERLQKMQHDQMRMFQEQLAGLSLHSTEPQASVATGPSDPAQGLAATHPHLEHPQSRDGQVEDDLEDGVGTDSQLPQRLRADGGAQDRWCLRCSFPGHWARSCPQPASFRVGSTRRPSAWTRYYINAPRPTQLRTFRDAISMYHEMVTHLKEIDLWRGKRDRVLNMAHGVLVETADEDTSSEWRQLMAKCNAASFNLANDIEKSLRVWYKEFIDKPVAVMMDNDPTQYKTTMQAFQLIWTRYDIAEYIDVLGDEGRSANFDAVSANARLTQEIGLLLLRYRWHCSRYASDAQQMIRQIPEGTRARLMKKTVLLTVEFMFQVPDDMQIIGKALLPLAPPGPAYGYFDSQLPQ</sequence>
<evidence type="ECO:0000259" key="3">
    <source>
        <dbReference type="PROSITE" id="PS50158"/>
    </source>
</evidence>
<accession>A0ABR0JFN0</accession>
<dbReference type="InterPro" id="IPR036875">
    <property type="entry name" value="Znf_CCHC_sf"/>
</dbReference>
<keyword evidence="5" id="KW-1185">Reference proteome</keyword>
<dbReference type="EMBL" id="JAVRRF010000007">
    <property type="protein sequence ID" value="KAK5063419.1"/>
    <property type="molecule type" value="Genomic_DNA"/>
</dbReference>
<name>A0ABR0JFN0_9EURO</name>
<evidence type="ECO:0000313" key="4">
    <source>
        <dbReference type="EMBL" id="KAK5063419.1"/>
    </source>
</evidence>
<gene>
    <name evidence="4" type="ORF">LTR69_004125</name>
</gene>
<comment type="caution">
    <text evidence="4">The sequence shown here is derived from an EMBL/GenBank/DDBJ whole genome shotgun (WGS) entry which is preliminary data.</text>
</comment>
<keyword evidence="1" id="KW-0862">Zinc</keyword>
<reference evidence="4 5" key="1">
    <citation type="submission" date="2023-08" db="EMBL/GenBank/DDBJ databases">
        <title>Black Yeasts Isolated from many extreme environments.</title>
        <authorList>
            <person name="Coleine C."/>
            <person name="Stajich J.E."/>
            <person name="Selbmann L."/>
        </authorList>
    </citation>
    <scope>NUCLEOTIDE SEQUENCE [LARGE SCALE GENOMIC DNA]</scope>
    <source>
        <strain evidence="4 5">CCFEE 6328</strain>
    </source>
</reference>
<dbReference type="Gene3D" id="4.10.60.10">
    <property type="entry name" value="Zinc finger, CCHC-type"/>
    <property type="match status" value="1"/>
</dbReference>
<dbReference type="PROSITE" id="PS50158">
    <property type="entry name" value="ZF_CCHC"/>
    <property type="match status" value="1"/>
</dbReference>
<feature type="domain" description="CCHC-type" evidence="3">
    <location>
        <begin position="319"/>
        <end position="334"/>
    </location>
</feature>
<organism evidence="4 5">
    <name type="scientific">Exophiala sideris</name>
    <dbReference type="NCBI Taxonomy" id="1016849"/>
    <lineage>
        <taxon>Eukaryota</taxon>
        <taxon>Fungi</taxon>
        <taxon>Dikarya</taxon>
        <taxon>Ascomycota</taxon>
        <taxon>Pezizomycotina</taxon>
        <taxon>Eurotiomycetes</taxon>
        <taxon>Chaetothyriomycetidae</taxon>
        <taxon>Chaetothyriales</taxon>
        <taxon>Herpotrichiellaceae</taxon>
        <taxon>Exophiala</taxon>
    </lineage>
</organism>
<protein>
    <recommendedName>
        <fullName evidence="3">CCHC-type domain-containing protein</fullName>
    </recommendedName>
</protein>